<proteinExistence type="predicted"/>
<comment type="caution">
    <text evidence="1">The sequence shown here is derived from an EMBL/GenBank/DDBJ whole genome shotgun (WGS) entry which is preliminary data.</text>
</comment>
<reference evidence="1" key="1">
    <citation type="submission" date="2023-07" db="EMBL/GenBank/DDBJ databases">
        <title>Chromosome-level Genome Assembly of Striped Snakehead (Channa striata).</title>
        <authorList>
            <person name="Liu H."/>
        </authorList>
    </citation>
    <scope>NUCLEOTIDE SEQUENCE</scope>
    <source>
        <strain evidence="1">Gz</strain>
        <tissue evidence="1">Muscle</tissue>
    </source>
</reference>
<dbReference type="AlphaFoldDB" id="A0AA88IHW4"/>
<evidence type="ECO:0000313" key="1">
    <source>
        <dbReference type="EMBL" id="KAK2816807.1"/>
    </source>
</evidence>
<accession>A0AA88IHW4</accession>
<dbReference type="Proteomes" id="UP001187415">
    <property type="component" value="Unassembled WGS sequence"/>
</dbReference>
<organism evidence="1 2">
    <name type="scientific">Channa striata</name>
    <name type="common">Snakehead murrel</name>
    <name type="synonym">Ophicephalus striatus</name>
    <dbReference type="NCBI Taxonomy" id="64152"/>
    <lineage>
        <taxon>Eukaryota</taxon>
        <taxon>Metazoa</taxon>
        <taxon>Chordata</taxon>
        <taxon>Craniata</taxon>
        <taxon>Vertebrata</taxon>
        <taxon>Euteleostomi</taxon>
        <taxon>Actinopterygii</taxon>
        <taxon>Neopterygii</taxon>
        <taxon>Teleostei</taxon>
        <taxon>Neoteleostei</taxon>
        <taxon>Acanthomorphata</taxon>
        <taxon>Anabantaria</taxon>
        <taxon>Anabantiformes</taxon>
        <taxon>Channoidei</taxon>
        <taxon>Channidae</taxon>
        <taxon>Channa</taxon>
    </lineage>
</organism>
<evidence type="ECO:0000313" key="2">
    <source>
        <dbReference type="Proteomes" id="UP001187415"/>
    </source>
</evidence>
<protein>
    <submittedName>
        <fullName evidence="1">Uncharacterized protein</fullName>
    </submittedName>
</protein>
<gene>
    <name evidence="1" type="ORF">Q5P01_024998</name>
</gene>
<dbReference type="EMBL" id="JAUPFM010000021">
    <property type="protein sequence ID" value="KAK2816807.1"/>
    <property type="molecule type" value="Genomic_DNA"/>
</dbReference>
<sequence>MAGHLHARCETCLAPSSHFLVNVCLTLEEDNSVAVAQSRIMAWMTMLQRNMWLHRSQLPKSIRKACWTAPSAPMDSLGCSSRKLLLTSRECLKRQN</sequence>
<name>A0AA88IHW4_CHASR</name>
<keyword evidence="2" id="KW-1185">Reference proteome</keyword>